<proteinExistence type="predicted"/>
<accession>A0AAV3NMM7</accession>
<dbReference type="PANTHER" id="PTHR37984:SF5">
    <property type="entry name" value="PROTEIN NYNRIN-LIKE"/>
    <property type="match status" value="1"/>
</dbReference>
<dbReference type="Gene3D" id="3.30.70.270">
    <property type="match status" value="1"/>
</dbReference>
<dbReference type="InterPro" id="IPR043128">
    <property type="entry name" value="Rev_trsase/Diguanyl_cyclase"/>
</dbReference>
<dbReference type="EMBL" id="BAABME010000172">
    <property type="protein sequence ID" value="GAA0140356.1"/>
    <property type="molecule type" value="Genomic_DNA"/>
</dbReference>
<evidence type="ECO:0008006" key="3">
    <source>
        <dbReference type="Google" id="ProtNLM"/>
    </source>
</evidence>
<dbReference type="InterPro" id="IPR050951">
    <property type="entry name" value="Retrovirus_Pol_polyprotein"/>
</dbReference>
<dbReference type="AlphaFoldDB" id="A0AAV3NMM7"/>
<comment type="caution">
    <text evidence="1">The sequence shown here is derived from an EMBL/GenBank/DDBJ whole genome shotgun (WGS) entry which is preliminary data.</text>
</comment>
<reference evidence="1 2" key="1">
    <citation type="submission" date="2024-01" db="EMBL/GenBank/DDBJ databases">
        <title>The complete chloroplast genome sequence of Lithospermum erythrorhizon: insights into the phylogenetic relationship among Boraginaceae species and the maternal lineages of purple gromwells.</title>
        <authorList>
            <person name="Okada T."/>
            <person name="Watanabe K."/>
        </authorList>
    </citation>
    <scope>NUCLEOTIDE SEQUENCE [LARGE SCALE GENOMIC DNA]</scope>
</reference>
<dbReference type="InterPro" id="IPR043502">
    <property type="entry name" value="DNA/RNA_pol_sf"/>
</dbReference>
<dbReference type="Proteomes" id="UP001454036">
    <property type="component" value="Unassembled WGS sequence"/>
</dbReference>
<protein>
    <recommendedName>
        <fullName evidence="3">Reverse transcriptase domain-containing protein</fullName>
    </recommendedName>
</protein>
<gene>
    <name evidence="1" type="ORF">LIER_01720</name>
</gene>
<dbReference type="SUPFAM" id="SSF56672">
    <property type="entry name" value="DNA/RNA polymerases"/>
    <property type="match status" value="1"/>
</dbReference>
<keyword evidence="2" id="KW-1185">Reference proteome</keyword>
<name>A0AAV3NMM7_LITER</name>
<evidence type="ECO:0000313" key="2">
    <source>
        <dbReference type="Proteomes" id="UP001454036"/>
    </source>
</evidence>
<organism evidence="1 2">
    <name type="scientific">Lithospermum erythrorhizon</name>
    <name type="common">Purple gromwell</name>
    <name type="synonym">Lithospermum officinale var. erythrorhizon</name>
    <dbReference type="NCBI Taxonomy" id="34254"/>
    <lineage>
        <taxon>Eukaryota</taxon>
        <taxon>Viridiplantae</taxon>
        <taxon>Streptophyta</taxon>
        <taxon>Embryophyta</taxon>
        <taxon>Tracheophyta</taxon>
        <taxon>Spermatophyta</taxon>
        <taxon>Magnoliopsida</taxon>
        <taxon>eudicotyledons</taxon>
        <taxon>Gunneridae</taxon>
        <taxon>Pentapetalae</taxon>
        <taxon>asterids</taxon>
        <taxon>lamiids</taxon>
        <taxon>Boraginales</taxon>
        <taxon>Boraginaceae</taxon>
        <taxon>Boraginoideae</taxon>
        <taxon>Lithospermeae</taxon>
        <taxon>Lithospermum</taxon>
    </lineage>
</organism>
<sequence>MLVKSRRGEDHLANLRETLEVLRSSRLRINPEKCSFGVTSGKFLSFMISKRRIEPNPEKIEAIMKMEPPTSYKKVQRLTWCLGALSRFTSKSGDRNLPFFRKSDNLPKSLFSGMKNARRLKCTARLPEEVQGPHEGKQEEVPHWKLYVDGATNEKESGVGILIEGPEGEVFEYAIRFHSKLPTMRQDMRPWLWGSK</sequence>
<evidence type="ECO:0000313" key="1">
    <source>
        <dbReference type="EMBL" id="GAA0140356.1"/>
    </source>
</evidence>
<dbReference type="PANTHER" id="PTHR37984">
    <property type="entry name" value="PROTEIN CBG26694"/>
    <property type="match status" value="1"/>
</dbReference>